<feature type="signal peptide" evidence="1">
    <location>
        <begin position="1"/>
        <end position="19"/>
    </location>
</feature>
<dbReference type="EMBL" id="JAEPRB010000233">
    <property type="protein sequence ID" value="KAG2218386.1"/>
    <property type="molecule type" value="Genomic_DNA"/>
</dbReference>
<organism evidence="2 3">
    <name type="scientific">Circinella minor</name>
    <dbReference type="NCBI Taxonomy" id="1195481"/>
    <lineage>
        <taxon>Eukaryota</taxon>
        <taxon>Fungi</taxon>
        <taxon>Fungi incertae sedis</taxon>
        <taxon>Mucoromycota</taxon>
        <taxon>Mucoromycotina</taxon>
        <taxon>Mucoromycetes</taxon>
        <taxon>Mucorales</taxon>
        <taxon>Lichtheimiaceae</taxon>
        <taxon>Circinella</taxon>
    </lineage>
</organism>
<feature type="chain" id="PRO_5034260964" description="Secreted protein" evidence="1">
    <location>
        <begin position="20"/>
        <end position="78"/>
    </location>
</feature>
<proteinExistence type="predicted"/>
<evidence type="ECO:0008006" key="4">
    <source>
        <dbReference type="Google" id="ProtNLM"/>
    </source>
</evidence>
<accession>A0A8H7RYW7</accession>
<sequence length="78" mass="8763">MIYSLIFLIACQKVKPSSASKIQQLKVLWPVVCTILAELDAHQHSASTQQPYQDEYPGQVLLTWIDPPPPPPPPELTR</sequence>
<evidence type="ECO:0000313" key="3">
    <source>
        <dbReference type="Proteomes" id="UP000646827"/>
    </source>
</evidence>
<evidence type="ECO:0000256" key="1">
    <source>
        <dbReference type="SAM" id="SignalP"/>
    </source>
</evidence>
<reference evidence="2 3" key="1">
    <citation type="submission" date="2020-12" db="EMBL/GenBank/DDBJ databases">
        <title>Metabolic potential, ecology and presence of endohyphal bacteria is reflected in genomic diversity of Mucoromycotina.</title>
        <authorList>
            <person name="Muszewska A."/>
            <person name="Okrasinska A."/>
            <person name="Steczkiewicz K."/>
            <person name="Drgas O."/>
            <person name="Orlowska M."/>
            <person name="Perlinska-Lenart U."/>
            <person name="Aleksandrzak-Piekarczyk T."/>
            <person name="Szatraj K."/>
            <person name="Zielenkiewicz U."/>
            <person name="Pilsyk S."/>
            <person name="Malc E."/>
            <person name="Mieczkowski P."/>
            <person name="Kruszewska J.S."/>
            <person name="Biernat P."/>
            <person name="Pawlowska J."/>
        </authorList>
    </citation>
    <scope>NUCLEOTIDE SEQUENCE [LARGE SCALE GENOMIC DNA]</scope>
    <source>
        <strain evidence="2 3">CBS 142.35</strain>
    </source>
</reference>
<dbReference type="AlphaFoldDB" id="A0A8H7RYW7"/>
<keyword evidence="3" id="KW-1185">Reference proteome</keyword>
<protein>
    <recommendedName>
        <fullName evidence="4">Secreted protein</fullName>
    </recommendedName>
</protein>
<comment type="caution">
    <text evidence="2">The sequence shown here is derived from an EMBL/GenBank/DDBJ whole genome shotgun (WGS) entry which is preliminary data.</text>
</comment>
<dbReference type="Proteomes" id="UP000646827">
    <property type="component" value="Unassembled WGS sequence"/>
</dbReference>
<gene>
    <name evidence="2" type="ORF">INT45_013337</name>
</gene>
<keyword evidence="1" id="KW-0732">Signal</keyword>
<name>A0A8H7RYW7_9FUNG</name>
<evidence type="ECO:0000313" key="2">
    <source>
        <dbReference type="EMBL" id="KAG2218386.1"/>
    </source>
</evidence>